<keyword evidence="4 8" id="KW-0547">Nucleotide-binding</keyword>
<evidence type="ECO:0000256" key="9">
    <source>
        <dbReference type="SAM" id="MobiDB-lite"/>
    </source>
</evidence>
<dbReference type="Gene3D" id="1.10.730.10">
    <property type="entry name" value="Isoleucyl-tRNA Synthetase, Domain 1"/>
    <property type="match status" value="1"/>
</dbReference>
<organism evidence="11 12">
    <name type="scientific">Caulochytrium protostelioides</name>
    <dbReference type="NCBI Taxonomy" id="1555241"/>
    <lineage>
        <taxon>Eukaryota</taxon>
        <taxon>Fungi</taxon>
        <taxon>Fungi incertae sedis</taxon>
        <taxon>Chytridiomycota</taxon>
        <taxon>Chytridiomycota incertae sedis</taxon>
        <taxon>Chytridiomycetes</taxon>
        <taxon>Caulochytriales</taxon>
        <taxon>Caulochytriaceae</taxon>
        <taxon>Caulochytrium</taxon>
    </lineage>
</organism>
<evidence type="ECO:0000256" key="1">
    <source>
        <dbReference type="ARBA" id="ARBA00005594"/>
    </source>
</evidence>
<dbReference type="AlphaFoldDB" id="A0A4P9WY35"/>
<dbReference type="EC" id="6.1.1.4" evidence="2"/>
<dbReference type="InterPro" id="IPR002300">
    <property type="entry name" value="aa-tRNA-synth_Ia"/>
</dbReference>
<dbReference type="PRINTS" id="PR00985">
    <property type="entry name" value="TRNASYNTHLEU"/>
</dbReference>
<name>A0A4P9WY35_9FUNG</name>
<keyword evidence="6 8" id="KW-0648">Protein biosynthesis</keyword>
<evidence type="ECO:0000313" key="11">
    <source>
        <dbReference type="EMBL" id="RKO96400.1"/>
    </source>
</evidence>
<evidence type="ECO:0000256" key="2">
    <source>
        <dbReference type="ARBA" id="ARBA00013164"/>
    </source>
</evidence>
<keyword evidence="5 8" id="KW-0067">ATP-binding</keyword>
<accession>A0A4P9WY35</accession>
<evidence type="ECO:0000313" key="12">
    <source>
        <dbReference type="Proteomes" id="UP000268535"/>
    </source>
</evidence>
<evidence type="ECO:0000259" key="10">
    <source>
        <dbReference type="Pfam" id="PF00133"/>
    </source>
</evidence>
<reference evidence="12" key="1">
    <citation type="journal article" date="2018" name="Nat. Microbiol.">
        <title>Leveraging single-cell genomics to expand the fungal tree of life.</title>
        <authorList>
            <person name="Ahrendt S.R."/>
            <person name="Quandt C.A."/>
            <person name="Ciobanu D."/>
            <person name="Clum A."/>
            <person name="Salamov A."/>
            <person name="Andreopoulos B."/>
            <person name="Cheng J.F."/>
            <person name="Woyke T."/>
            <person name="Pelin A."/>
            <person name="Henrissat B."/>
            <person name="Reynolds N.K."/>
            <person name="Benny G.L."/>
            <person name="Smith M.E."/>
            <person name="James T.Y."/>
            <person name="Grigoriev I.V."/>
        </authorList>
    </citation>
    <scope>NUCLEOTIDE SEQUENCE [LARGE SCALE GENOMIC DNA]</scope>
    <source>
        <strain evidence="12">ATCC 52028</strain>
    </source>
</reference>
<dbReference type="Pfam" id="PF00133">
    <property type="entry name" value="tRNA-synt_1"/>
    <property type="match status" value="1"/>
</dbReference>
<dbReference type="InterPro" id="IPR014729">
    <property type="entry name" value="Rossmann-like_a/b/a_fold"/>
</dbReference>
<dbReference type="CDD" id="cd00812">
    <property type="entry name" value="LeuRS_core"/>
    <property type="match status" value="1"/>
</dbReference>
<dbReference type="PANTHER" id="PTHR43740:SF2">
    <property type="entry name" value="LEUCINE--TRNA LIGASE, MITOCHONDRIAL"/>
    <property type="match status" value="1"/>
</dbReference>
<evidence type="ECO:0000256" key="6">
    <source>
        <dbReference type="ARBA" id="ARBA00022917"/>
    </source>
</evidence>
<evidence type="ECO:0000256" key="4">
    <source>
        <dbReference type="ARBA" id="ARBA00022741"/>
    </source>
</evidence>
<dbReference type="GO" id="GO:0006429">
    <property type="term" value="P:leucyl-tRNA aminoacylation"/>
    <property type="evidence" value="ECO:0007669"/>
    <property type="project" value="InterPro"/>
</dbReference>
<proteinExistence type="inferred from homology"/>
<feature type="domain" description="Aminoacyl-tRNA synthetase class Ia" evidence="10">
    <location>
        <begin position="16"/>
        <end position="191"/>
    </location>
</feature>
<evidence type="ECO:0000256" key="7">
    <source>
        <dbReference type="ARBA" id="ARBA00023146"/>
    </source>
</evidence>
<evidence type="ECO:0000256" key="3">
    <source>
        <dbReference type="ARBA" id="ARBA00022598"/>
    </source>
</evidence>
<keyword evidence="11" id="KW-0808">Transferase</keyword>
<dbReference type="Gene3D" id="3.40.50.620">
    <property type="entry name" value="HUPs"/>
    <property type="match status" value="2"/>
</dbReference>
<gene>
    <name evidence="11" type="ORF">CAUPRSCDRAFT_2692</name>
</gene>
<evidence type="ECO:0000256" key="8">
    <source>
        <dbReference type="RuleBase" id="RU363035"/>
    </source>
</evidence>
<dbReference type="GO" id="GO:0004823">
    <property type="term" value="F:leucine-tRNA ligase activity"/>
    <property type="evidence" value="ECO:0007669"/>
    <property type="project" value="UniProtKB-EC"/>
</dbReference>
<dbReference type="GO" id="GO:0032543">
    <property type="term" value="P:mitochondrial translation"/>
    <property type="evidence" value="ECO:0007669"/>
    <property type="project" value="TreeGrafter"/>
</dbReference>
<dbReference type="Proteomes" id="UP000268535">
    <property type="component" value="Unassembled WGS sequence"/>
</dbReference>
<dbReference type="GO" id="GO:0005739">
    <property type="term" value="C:mitochondrion"/>
    <property type="evidence" value="ECO:0007669"/>
    <property type="project" value="TreeGrafter"/>
</dbReference>
<dbReference type="EMBL" id="ML009995">
    <property type="protein sequence ID" value="RKO96400.1"/>
    <property type="molecule type" value="Genomic_DNA"/>
</dbReference>
<dbReference type="SUPFAM" id="SSF52374">
    <property type="entry name" value="Nucleotidylyl transferase"/>
    <property type="match status" value="1"/>
</dbReference>
<feature type="compositionally biased region" description="Low complexity" evidence="9">
    <location>
        <begin position="345"/>
        <end position="355"/>
    </location>
</feature>
<dbReference type="GO" id="GO:0016740">
    <property type="term" value="F:transferase activity"/>
    <property type="evidence" value="ECO:0007669"/>
    <property type="project" value="UniProtKB-KW"/>
</dbReference>
<feature type="region of interest" description="Disordered" evidence="9">
    <location>
        <begin position="325"/>
        <end position="355"/>
    </location>
</feature>
<protein>
    <recommendedName>
        <fullName evidence="2">leucine--tRNA ligase</fullName>
        <ecNumber evidence="2">6.1.1.4</ecNumber>
    </recommendedName>
</protein>
<keyword evidence="3 8" id="KW-0436">Ligase</keyword>
<dbReference type="PROSITE" id="PS00178">
    <property type="entry name" value="AA_TRNA_LIGASE_I"/>
    <property type="match status" value="1"/>
</dbReference>
<feature type="non-terminal residue" evidence="11">
    <location>
        <position position="617"/>
    </location>
</feature>
<dbReference type="PANTHER" id="PTHR43740">
    <property type="entry name" value="LEUCYL-TRNA SYNTHETASE"/>
    <property type="match status" value="1"/>
</dbReference>
<dbReference type="GO" id="GO:0005524">
    <property type="term" value="F:ATP binding"/>
    <property type="evidence" value="ECO:0007669"/>
    <property type="project" value="UniProtKB-KW"/>
</dbReference>
<dbReference type="InterPro" id="IPR002302">
    <property type="entry name" value="Leu-tRNA-ligase"/>
</dbReference>
<comment type="similarity">
    <text evidence="1 8">Belongs to the class-I aminoacyl-tRNA synthetase family.</text>
</comment>
<evidence type="ECO:0000256" key="5">
    <source>
        <dbReference type="ARBA" id="ARBA00022840"/>
    </source>
</evidence>
<feature type="non-terminal residue" evidence="11">
    <location>
        <position position="1"/>
    </location>
</feature>
<keyword evidence="7 8" id="KW-0030">Aminoacyl-tRNA synthetase</keyword>
<dbReference type="InterPro" id="IPR001412">
    <property type="entry name" value="aa-tRNA-synth_I_CS"/>
</dbReference>
<sequence>LEPSAAARPRYLLTMFPYPSGQLHMGHLRVYTLPDVLARYHRQRGRRVFFPIGWDAFGLPAENAARQHGVDPEAWTRRNIAEMREVLQDIGIAFDWDHEVATCDADYYRWTQWLFLQLYRHGYVYRKRALVNWDPVDQTVLANEQIDTHGRAERSGAQVELRPMTQWFVAMRRKVPELLRDLDLLQWPQNVKTLQRDWIGAHPAVTQPITVLPVAGTPLSASPSAPPPEPLGLAVVLTPEAHERFLAGDACAAQLLAGGAATLGSEDRFRSSDASDSSADAAEARRLPLEAVVPADRRGALKRVPVSAVLQTDVLESPAVVVWRDGSCQRESEPAGESDSEDRSMAPPSSAMAPAQPTTLYHLRDWLVSRQRRWGTPIPIIHCEASCGPVPVPDEHLPFHPATATLRHCPQCGSDAIRYETDTLDTFVDSSWYWLRYLDPRNDRQLAAPEILAKALPVDLYVGGVEHAIMHLLYARFFYKFIMTDLDLAGWRALPRRDAPAGPLLAQGMVLGKTYRAAGSGRYLTRAQQAAYESRAAAASPAPSDGAAAPDGAVVVTYEKMSKSKFNGVAPTDTVARWGRDVTRLYMLVRAPPADDLKWDESAIIGMARWLRRVHHL</sequence>